<proteinExistence type="predicted"/>
<keyword evidence="1" id="KW-1185">Reference proteome</keyword>
<accession>A0A1I8J3N0</accession>
<reference evidence="2 3" key="1">
    <citation type="submission" date="2016-11" db="UniProtKB">
        <authorList>
            <consortium name="WormBaseParasite"/>
        </authorList>
    </citation>
    <scope>IDENTIFICATION</scope>
</reference>
<protein>
    <submittedName>
        <fullName evidence="2 3">Protein kinase domain-containing protein</fullName>
    </submittedName>
</protein>
<dbReference type="WBParaSite" id="maker-uti_cns_0005160-snap-gene-0.1-mRNA-1">
    <property type="protein sequence ID" value="maker-uti_cns_0005160-snap-gene-0.1-mRNA-1"/>
    <property type="gene ID" value="maker-uti_cns_0005160-snap-gene-0.1"/>
</dbReference>
<dbReference type="AlphaFoldDB" id="A0A1I8J3N0"/>
<evidence type="ECO:0000313" key="1">
    <source>
        <dbReference type="Proteomes" id="UP000095280"/>
    </source>
</evidence>
<organism evidence="1 3">
    <name type="scientific">Macrostomum lignano</name>
    <dbReference type="NCBI Taxonomy" id="282301"/>
    <lineage>
        <taxon>Eukaryota</taxon>
        <taxon>Metazoa</taxon>
        <taxon>Spiralia</taxon>
        <taxon>Lophotrochozoa</taxon>
        <taxon>Platyhelminthes</taxon>
        <taxon>Rhabditophora</taxon>
        <taxon>Macrostomorpha</taxon>
        <taxon>Macrostomida</taxon>
        <taxon>Macrostomidae</taxon>
        <taxon>Macrostomum</taxon>
    </lineage>
</organism>
<dbReference type="WBParaSite" id="maker-uti_cns_0045717-snap-gene-0.4-mRNA-1">
    <property type="protein sequence ID" value="maker-uti_cns_0045717-snap-gene-0.4-mRNA-1"/>
    <property type="gene ID" value="maker-uti_cns_0045717-snap-gene-0.4"/>
</dbReference>
<evidence type="ECO:0000313" key="2">
    <source>
        <dbReference type="WBParaSite" id="maker-uti_cns_0005160-snap-gene-0.1-mRNA-1"/>
    </source>
</evidence>
<name>A0A1I8J3N0_9PLAT</name>
<dbReference type="Proteomes" id="UP000095280">
    <property type="component" value="Unplaced"/>
</dbReference>
<evidence type="ECO:0000313" key="3">
    <source>
        <dbReference type="WBParaSite" id="maker-uti_cns_0045717-snap-gene-0.4-mRNA-1"/>
    </source>
</evidence>
<sequence>LDNHTIRQSPVEQPVLRASLNELDNWAFCSGKGGVVRCSTECLALLREFCVAALQFDPAASQLWVHGLSLDNFILDSTGRCRLQEAAISGSGASGQLSPLRWLPPEYSGTGLATDYEKTVAYAIGVALLNVL</sequence>